<keyword evidence="2" id="KW-0240">DNA-directed RNA polymerase</keyword>
<comment type="subcellular location">
    <subcellularLocation>
        <location evidence="1">Nucleus</location>
    </subcellularLocation>
</comment>
<dbReference type="Proteomes" id="UP000332933">
    <property type="component" value="Unassembled WGS sequence"/>
</dbReference>
<evidence type="ECO:0000313" key="7">
    <source>
        <dbReference type="EMBL" id="VFT93286.1"/>
    </source>
</evidence>
<evidence type="ECO:0000313" key="8">
    <source>
        <dbReference type="Proteomes" id="UP000332933"/>
    </source>
</evidence>
<feature type="compositionally biased region" description="Basic and acidic residues" evidence="5">
    <location>
        <begin position="80"/>
        <end position="100"/>
    </location>
</feature>
<dbReference type="AlphaFoldDB" id="A0A485L6V2"/>
<gene>
    <name evidence="7" type="primary">Aste57867_16512</name>
    <name evidence="6" type="ORF">As57867_016455</name>
    <name evidence="7" type="ORF">ASTE57867_16512</name>
</gene>
<sequence>MLPPYKIYSCPLALAANLPASARSDGARLASLRLSEASAAAAGAARKPKFVPRAAPKRSQPGDEPNPSKPAFQPRPAGGRGDREVRGDRGGRGDRDESRHQGTGRGGRSDRGGRGGRGARAPLPTGKVAFVGTMAAGSSVSSGSMNNAKPKKPTASSDIGISVLEDTLDGTHINVEEPMQWPPEIHSVMQPMALPFGRPPKADHANEAAGDVFLDENGAFAVPNDTLFFVQLPTTLPYAQPANGADAEETVPAKEGSGLDLFDKSLSAMPGGYLGKARSTSYINIHKSGKAVLVLGDKTFDIAPGQPPTFYEEVVSIDVKDQLLSMLGPVANHLVVTPDFDALLQ</sequence>
<dbReference type="GO" id="GO:0005666">
    <property type="term" value="C:RNA polymerase III complex"/>
    <property type="evidence" value="ECO:0007669"/>
    <property type="project" value="InterPro"/>
</dbReference>
<evidence type="ECO:0000256" key="2">
    <source>
        <dbReference type="ARBA" id="ARBA00022478"/>
    </source>
</evidence>
<proteinExistence type="predicted"/>
<name>A0A485L6V2_9STRA</name>
<reference evidence="6" key="2">
    <citation type="submission" date="2019-06" db="EMBL/GenBank/DDBJ databases">
        <title>Genomics analysis of Aphanomyces spp. identifies a new class of oomycete effector associated with host adaptation.</title>
        <authorList>
            <person name="Gaulin E."/>
        </authorList>
    </citation>
    <scope>NUCLEOTIDE SEQUENCE</scope>
    <source>
        <strain evidence="6">CBS 578.67</strain>
    </source>
</reference>
<organism evidence="7 8">
    <name type="scientific">Aphanomyces stellatus</name>
    <dbReference type="NCBI Taxonomy" id="120398"/>
    <lineage>
        <taxon>Eukaryota</taxon>
        <taxon>Sar</taxon>
        <taxon>Stramenopiles</taxon>
        <taxon>Oomycota</taxon>
        <taxon>Saprolegniomycetes</taxon>
        <taxon>Saprolegniales</taxon>
        <taxon>Verrucalvaceae</taxon>
        <taxon>Aphanomyces</taxon>
    </lineage>
</organism>
<protein>
    <submittedName>
        <fullName evidence="7">Aste57867_16512 protein</fullName>
    </submittedName>
</protein>
<dbReference type="EMBL" id="VJMH01005887">
    <property type="protein sequence ID" value="KAF0692418.1"/>
    <property type="molecule type" value="Genomic_DNA"/>
</dbReference>
<dbReference type="GO" id="GO:0042797">
    <property type="term" value="P:tRNA transcription by RNA polymerase III"/>
    <property type="evidence" value="ECO:0007669"/>
    <property type="project" value="TreeGrafter"/>
</dbReference>
<reference evidence="7 8" key="1">
    <citation type="submission" date="2019-03" db="EMBL/GenBank/DDBJ databases">
        <authorList>
            <person name="Gaulin E."/>
            <person name="Dumas B."/>
        </authorList>
    </citation>
    <scope>NUCLEOTIDE SEQUENCE [LARGE SCALE GENOMIC DNA]</scope>
    <source>
        <strain evidence="7">CBS 568.67</strain>
    </source>
</reference>
<evidence type="ECO:0000256" key="4">
    <source>
        <dbReference type="ARBA" id="ARBA00023242"/>
    </source>
</evidence>
<evidence type="ECO:0000256" key="3">
    <source>
        <dbReference type="ARBA" id="ARBA00023163"/>
    </source>
</evidence>
<keyword evidence="3" id="KW-0804">Transcription</keyword>
<keyword evidence="8" id="KW-1185">Reference proteome</keyword>
<evidence type="ECO:0000313" key="6">
    <source>
        <dbReference type="EMBL" id="KAF0692418.1"/>
    </source>
</evidence>
<dbReference type="GO" id="GO:0003677">
    <property type="term" value="F:DNA binding"/>
    <property type="evidence" value="ECO:0007669"/>
    <property type="project" value="InterPro"/>
</dbReference>
<dbReference type="EMBL" id="CAADRA010005908">
    <property type="protein sequence ID" value="VFT93286.1"/>
    <property type="molecule type" value="Genomic_DNA"/>
</dbReference>
<evidence type="ECO:0000256" key="5">
    <source>
        <dbReference type="SAM" id="MobiDB-lite"/>
    </source>
</evidence>
<dbReference type="Pfam" id="PF05132">
    <property type="entry name" value="RNA_pol_Rpc4"/>
    <property type="match status" value="1"/>
</dbReference>
<feature type="region of interest" description="Disordered" evidence="5">
    <location>
        <begin position="39"/>
        <end position="157"/>
    </location>
</feature>
<dbReference type="OrthoDB" id="5836119at2759"/>
<keyword evidence="4" id="KW-0539">Nucleus</keyword>
<feature type="compositionally biased region" description="Low complexity" evidence="5">
    <location>
        <begin position="131"/>
        <end position="148"/>
    </location>
</feature>
<dbReference type="InterPro" id="IPR007811">
    <property type="entry name" value="RPC4"/>
</dbReference>
<dbReference type="PANTHER" id="PTHR13408">
    <property type="entry name" value="DNA-DIRECTED RNA POLYMERASE III"/>
    <property type="match status" value="1"/>
</dbReference>
<accession>A0A485L6V2</accession>
<evidence type="ECO:0000256" key="1">
    <source>
        <dbReference type="ARBA" id="ARBA00004123"/>
    </source>
</evidence>
<dbReference type="PANTHER" id="PTHR13408:SF0">
    <property type="entry name" value="DNA-DIRECTED RNA POLYMERASE III SUBUNIT RPC4"/>
    <property type="match status" value="1"/>
</dbReference>